<dbReference type="Gene3D" id="1.10.510.10">
    <property type="entry name" value="Transferase(Phosphotransferase) domain 1"/>
    <property type="match status" value="1"/>
</dbReference>
<protein>
    <recommendedName>
        <fullName evidence="2">non-specific serine/threonine protein kinase</fullName>
        <ecNumber evidence="2">2.7.11.1</ecNumber>
    </recommendedName>
</protein>
<dbReference type="GO" id="GO:0005524">
    <property type="term" value="F:ATP binding"/>
    <property type="evidence" value="ECO:0007669"/>
    <property type="project" value="UniProtKB-UniRule"/>
</dbReference>
<evidence type="ECO:0000256" key="5">
    <source>
        <dbReference type="ARBA" id="ARBA00022777"/>
    </source>
</evidence>
<feature type="compositionally biased region" description="Low complexity" evidence="8">
    <location>
        <begin position="224"/>
        <end position="234"/>
    </location>
</feature>
<keyword evidence="4 7" id="KW-0547">Nucleotide-binding</keyword>
<keyword evidence="9" id="KW-0472">Membrane</keyword>
<feature type="region of interest" description="Disordered" evidence="8">
    <location>
        <begin position="946"/>
        <end position="986"/>
    </location>
</feature>
<dbReference type="PROSITE" id="PS00108">
    <property type="entry name" value="PROTEIN_KINASE_ST"/>
    <property type="match status" value="1"/>
</dbReference>
<feature type="region of interest" description="Disordered" evidence="8">
    <location>
        <begin position="1464"/>
        <end position="1484"/>
    </location>
</feature>
<keyword evidence="5 11" id="KW-0418">Kinase</keyword>
<evidence type="ECO:0000256" key="2">
    <source>
        <dbReference type="ARBA" id="ARBA00012513"/>
    </source>
</evidence>
<evidence type="ECO:0000313" key="12">
    <source>
        <dbReference type="Proteomes" id="UP001430356"/>
    </source>
</evidence>
<dbReference type="PROSITE" id="PS00107">
    <property type="entry name" value="PROTEIN_KINASE_ATP"/>
    <property type="match status" value="1"/>
</dbReference>
<dbReference type="Proteomes" id="UP001430356">
    <property type="component" value="Unassembled WGS sequence"/>
</dbReference>
<feature type="transmembrane region" description="Helical" evidence="9">
    <location>
        <begin position="873"/>
        <end position="896"/>
    </location>
</feature>
<dbReference type="SUPFAM" id="SSF56112">
    <property type="entry name" value="Protein kinase-like (PK-like)"/>
    <property type="match status" value="1"/>
</dbReference>
<evidence type="ECO:0000256" key="9">
    <source>
        <dbReference type="SAM" id="Phobius"/>
    </source>
</evidence>
<dbReference type="SMART" id="SM00220">
    <property type="entry name" value="S_TKc"/>
    <property type="match status" value="1"/>
</dbReference>
<evidence type="ECO:0000256" key="1">
    <source>
        <dbReference type="ARBA" id="ARBA00010886"/>
    </source>
</evidence>
<feature type="binding site" evidence="7">
    <location>
        <position position="1072"/>
    </location>
    <ligand>
        <name>ATP</name>
        <dbReference type="ChEBI" id="CHEBI:30616"/>
    </ligand>
</feature>
<feature type="region of interest" description="Disordered" evidence="8">
    <location>
        <begin position="224"/>
        <end position="246"/>
    </location>
</feature>
<dbReference type="SUPFAM" id="SSF117281">
    <property type="entry name" value="Kelch motif"/>
    <property type="match status" value="1"/>
</dbReference>
<dbReference type="GO" id="GO:0004674">
    <property type="term" value="F:protein serine/threonine kinase activity"/>
    <property type="evidence" value="ECO:0007669"/>
    <property type="project" value="UniProtKB-EC"/>
</dbReference>
<keyword evidence="3" id="KW-0808">Transferase</keyword>
<feature type="compositionally biased region" description="Low complexity" evidence="8">
    <location>
        <begin position="1151"/>
        <end position="1171"/>
    </location>
</feature>
<keyword evidence="12" id="KW-1185">Reference proteome</keyword>
<dbReference type="EMBL" id="JAECZO010000021">
    <property type="protein sequence ID" value="KAK7201873.1"/>
    <property type="molecule type" value="Genomic_DNA"/>
</dbReference>
<name>A0AAW0FBP6_9TRYP</name>
<feature type="region of interest" description="Disordered" evidence="8">
    <location>
        <begin position="1125"/>
        <end position="1174"/>
    </location>
</feature>
<dbReference type="PANTHER" id="PTHR43671:SF13">
    <property type="entry name" value="SERINE_THREONINE-PROTEIN KINASE NEK2"/>
    <property type="match status" value="1"/>
</dbReference>
<sequence length="1484" mass="157292">MPLLDSGGAPSPPLPPPWPPLQRRFSTLVVAVGLWWLAGLVLAAVCAPASVVAVVAGAAAPAQCTPRVAGWALVPNATLDGIGHHAAAIPIGQHILVLGGVAHIRDTVDAYTYVTQRTKRRVNLVHSRTYAVAVPVEVDPNTSSTACSAEDTSVPPRDVGAAARWDSGAARCIDPSSREGGAAPVQLRVPVVGTGSVVRVRDRVYAIGACNTILDSVDISVLQQQQQQQQQRQRQPPRHGQADDGGAAHALPALEEYLRSVLRLRFFHQRHATTDAYAMHQEVMYLPSNMTLRVNATCVAGADGVIYIVGGINARTGEALASVAQFDTNTDAFVEGVWSLPQPAITAAATSSNDVMFIGGGFAIVPDPSLLHPGRTSRVYRTNVAVVDTRRSVYDAEVARYAADDAGAAALQWTSPQLFAHGARLFMLGSSSDAAVAYQHIAMWADMSKPLQWQRHPRTSPAGAPRDKGDAPAAVMQTLSLAFAPTRRDAAAAVLPEANGGTTRFYLFGGRLPSSAGDDDAAQQHIFVATVTPCSSSSSSSNNSSSSSRGGDDKDSAAPPPTLRGFSYTRVMKHAVAGAAVPNDLGNTSVYVNGYQPLWYNIAFEVLLPLAEVAQACPGVRGARQTTASTSTSPAYSTCAVVLSTSPLCDAPIAEFHYLSPRNTRLVQVPTIDAEGTVTGYTTALAVGRTVLIGSLRRGLVHALQSAADGRRDGSSVDAAFDDRAAGAVATALDGDAGEDPVPSNEKLYYEHSLLHVCFSRGPSAIANCSSATAAVAAPPAAPLAVAAPLSSSLWSSRRGRLAAGATGQDAECSSHFFVALSAQTRDGRLDSAALLLSPETTWTPGDNDSSSDSAAAPPPSTPAPSPPPRRRMLLAVCIALCGILLLGIPLTFVCVPSHALRKMHRRAARLGDPGAGNVNVVDADGRSTLDRLRYSEARLLLSGGSSGGGGGAGAAEEDDSLDNNVDDDDDGGGGGCGRRRGRRSGGDVGLVDDLLDEYETALTAAGVGTAGIAGLGDMDWDERDGRAPHRRGRHRRLLDGKYEVKRKLGRGSFSIVYLVRRITDGKRFALKYVQCSDDVDRHEAMKECELVYALQGHPNVIQLFDMFMSYRFDRHMVAVPGTSVAATQRRARPAAAGASRCTMTTAPPESSTTGGATTAPSTHSSAPPTSDETSVAACPVVRMDSAYLDAVAGGFLHAAESGGSGDGPQQSQPASDTRQQHAPLQAERYLSLVMAYHERGDLARWVRQRRALQPVVPEATIVSIGFQVLSLLAHMHHRHHPPIIHRDLKPENILLTSHVHYEDVSDAFLPIVVTDFGLSRVMDKTFCETGVGSLPYVAPECWQRRYSTKVDIWAVGCILYAVCSKRVDSSNVKVMFSDSTHSDFHVRLREEITNVYGYSPALAWFITCLLVVNPDDRPTAAEALHMMRRQPTDDAGVPLFDGPPLSTLLRAPAPPQELVVDGARLVDADGPQQTRETRGDESS</sequence>
<feature type="region of interest" description="Disordered" evidence="8">
    <location>
        <begin position="1199"/>
        <end position="1223"/>
    </location>
</feature>
<dbReference type="Gene3D" id="2.120.10.80">
    <property type="entry name" value="Kelch-type beta propeller"/>
    <property type="match status" value="1"/>
</dbReference>
<dbReference type="InterPro" id="IPR008271">
    <property type="entry name" value="Ser/Thr_kinase_AS"/>
</dbReference>
<dbReference type="Gene3D" id="3.30.200.20">
    <property type="entry name" value="Phosphorylase Kinase, domain 1"/>
    <property type="match status" value="1"/>
</dbReference>
<evidence type="ECO:0000256" key="8">
    <source>
        <dbReference type="SAM" id="MobiDB-lite"/>
    </source>
</evidence>
<evidence type="ECO:0000256" key="3">
    <source>
        <dbReference type="ARBA" id="ARBA00022679"/>
    </source>
</evidence>
<evidence type="ECO:0000256" key="7">
    <source>
        <dbReference type="PROSITE-ProRule" id="PRU10141"/>
    </source>
</evidence>
<feature type="compositionally biased region" description="Pro residues" evidence="8">
    <location>
        <begin position="857"/>
        <end position="868"/>
    </location>
</feature>
<dbReference type="InterPro" id="IPR050660">
    <property type="entry name" value="NEK_Ser/Thr_kinase"/>
</dbReference>
<dbReference type="InterPro" id="IPR017441">
    <property type="entry name" value="Protein_kinase_ATP_BS"/>
</dbReference>
<dbReference type="InterPro" id="IPR006652">
    <property type="entry name" value="Kelch_1"/>
</dbReference>
<evidence type="ECO:0000256" key="6">
    <source>
        <dbReference type="ARBA" id="ARBA00022840"/>
    </source>
</evidence>
<dbReference type="Pfam" id="PF00069">
    <property type="entry name" value="Pkinase"/>
    <property type="match status" value="2"/>
</dbReference>
<organism evidence="11 12">
    <name type="scientific">Novymonas esmeraldas</name>
    <dbReference type="NCBI Taxonomy" id="1808958"/>
    <lineage>
        <taxon>Eukaryota</taxon>
        <taxon>Discoba</taxon>
        <taxon>Euglenozoa</taxon>
        <taxon>Kinetoplastea</taxon>
        <taxon>Metakinetoplastina</taxon>
        <taxon>Trypanosomatida</taxon>
        <taxon>Trypanosomatidae</taxon>
        <taxon>Novymonas</taxon>
    </lineage>
</organism>
<dbReference type="InterPro" id="IPR015915">
    <property type="entry name" value="Kelch-typ_b-propeller"/>
</dbReference>
<evidence type="ECO:0000313" key="11">
    <source>
        <dbReference type="EMBL" id="KAK7201873.1"/>
    </source>
</evidence>
<reference evidence="11 12" key="1">
    <citation type="journal article" date="2021" name="MBio">
        <title>A New Model Trypanosomatid, Novymonas esmeraldas: Genomic Perception of Its 'Candidatus Pandoraea novymonadis' Endosymbiont.</title>
        <authorList>
            <person name="Zakharova A."/>
            <person name="Saura A."/>
            <person name="Butenko A."/>
            <person name="Podesvova L."/>
            <person name="Warmusova S."/>
            <person name="Kostygov A.Y."/>
            <person name="Nenarokova A."/>
            <person name="Lukes J."/>
            <person name="Opperdoes F.R."/>
            <person name="Yurchenko V."/>
        </authorList>
    </citation>
    <scope>NUCLEOTIDE SEQUENCE [LARGE SCALE GENOMIC DNA]</scope>
    <source>
        <strain evidence="11 12">E262AT.01</strain>
    </source>
</reference>
<comment type="similarity">
    <text evidence="1">Belongs to the protein kinase superfamily. NEK Ser/Thr protein kinase family. NIMA subfamily.</text>
</comment>
<feature type="compositionally biased region" description="Low complexity" evidence="8">
    <location>
        <begin position="1126"/>
        <end position="1141"/>
    </location>
</feature>
<keyword evidence="9" id="KW-0812">Transmembrane</keyword>
<comment type="caution">
    <text evidence="11">The sequence shown here is derived from an EMBL/GenBank/DDBJ whole genome shotgun (WGS) entry which is preliminary data.</text>
</comment>
<feature type="region of interest" description="Disordered" evidence="8">
    <location>
        <begin position="841"/>
        <end position="869"/>
    </location>
</feature>
<keyword evidence="6 7" id="KW-0067">ATP-binding</keyword>
<proteinExistence type="inferred from homology"/>
<feature type="transmembrane region" description="Helical" evidence="9">
    <location>
        <begin position="28"/>
        <end position="59"/>
    </location>
</feature>
<dbReference type="InterPro" id="IPR011009">
    <property type="entry name" value="Kinase-like_dom_sf"/>
</dbReference>
<dbReference type="PROSITE" id="PS50011">
    <property type="entry name" value="PROTEIN_KINASE_DOM"/>
    <property type="match status" value="1"/>
</dbReference>
<gene>
    <name evidence="11" type="ORF">NESM_000254700</name>
</gene>
<accession>A0AAW0FBP6</accession>
<dbReference type="EC" id="2.7.11.1" evidence="2"/>
<dbReference type="SMART" id="SM00612">
    <property type="entry name" value="Kelch"/>
    <property type="match status" value="2"/>
</dbReference>
<evidence type="ECO:0000259" key="10">
    <source>
        <dbReference type="PROSITE" id="PS50011"/>
    </source>
</evidence>
<keyword evidence="9" id="KW-1133">Transmembrane helix</keyword>
<feature type="compositionally biased region" description="Acidic residues" evidence="8">
    <location>
        <begin position="956"/>
        <end position="972"/>
    </location>
</feature>
<feature type="compositionally biased region" description="Low complexity" evidence="8">
    <location>
        <begin position="535"/>
        <end position="548"/>
    </location>
</feature>
<feature type="region of interest" description="Disordered" evidence="8">
    <location>
        <begin position="533"/>
        <end position="563"/>
    </location>
</feature>
<dbReference type="PANTHER" id="PTHR43671">
    <property type="entry name" value="SERINE/THREONINE-PROTEIN KINASE NEK"/>
    <property type="match status" value="1"/>
</dbReference>
<dbReference type="InterPro" id="IPR000719">
    <property type="entry name" value="Prot_kinase_dom"/>
</dbReference>
<feature type="domain" description="Protein kinase" evidence="10">
    <location>
        <begin position="1043"/>
        <end position="1441"/>
    </location>
</feature>
<evidence type="ECO:0000256" key="4">
    <source>
        <dbReference type="ARBA" id="ARBA00022741"/>
    </source>
</evidence>